<comment type="caution">
    <text evidence="5">The sequence shown here is derived from an EMBL/GenBank/DDBJ whole genome shotgun (WGS) entry which is preliminary data.</text>
</comment>
<evidence type="ECO:0000256" key="2">
    <source>
        <dbReference type="ARBA" id="ARBA00022741"/>
    </source>
</evidence>
<dbReference type="GO" id="GO:0016887">
    <property type="term" value="F:ATP hydrolysis activity"/>
    <property type="evidence" value="ECO:0007669"/>
    <property type="project" value="InterPro"/>
</dbReference>
<dbReference type="InterPro" id="IPR003439">
    <property type="entry name" value="ABC_transporter-like_ATP-bd"/>
</dbReference>
<reference evidence="5" key="1">
    <citation type="journal article" date="2020" name="mSystems">
        <title>Genome- and Community-Level Interaction Insights into Carbon Utilization and Element Cycling Functions of Hydrothermarchaeota in Hydrothermal Sediment.</title>
        <authorList>
            <person name="Zhou Z."/>
            <person name="Liu Y."/>
            <person name="Xu W."/>
            <person name="Pan J."/>
            <person name="Luo Z.H."/>
            <person name="Li M."/>
        </authorList>
    </citation>
    <scope>NUCLEOTIDE SEQUENCE [LARGE SCALE GENOMIC DNA]</scope>
    <source>
        <strain evidence="5">SpSt-642</strain>
    </source>
</reference>
<keyword evidence="3 5" id="KW-0067">ATP-binding</keyword>
<evidence type="ECO:0000256" key="1">
    <source>
        <dbReference type="ARBA" id="ARBA00022448"/>
    </source>
</evidence>
<accession>A0A7C4D9B6</accession>
<protein>
    <submittedName>
        <fullName evidence="5">ABC transporter ATP-binding protein</fullName>
    </submittedName>
</protein>
<dbReference type="InterPro" id="IPR003593">
    <property type="entry name" value="AAA+_ATPase"/>
</dbReference>
<proteinExistence type="predicted"/>
<dbReference type="NCBIfam" id="TIGR01727">
    <property type="entry name" value="oligo_HPY"/>
    <property type="match status" value="1"/>
</dbReference>
<dbReference type="GO" id="GO:0005524">
    <property type="term" value="F:ATP binding"/>
    <property type="evidence" value="ECO:0007669"/>
    <property type="project" value="UniProtKB-KW"/>
</dbReference>
<dbReference type="SUPFAM" id="SSF52540">
    <property type="entry name" value="P-loop containing nucleoside triphosphate hydrolases"/>
    <property type="match status" value="1"/>
</dbReference>
<organism evidence="5">
    <name type="scientific">Staphylothermus marinus</name>
    <dbReference type="NCBI Taxonomy" id="2280"/>
    <lineage>
        <taxon>Archaea</taxon>
        <taxon>Thermoproteota</taxon>
        <taxon>Thermoprotei</taxon>
        <taxon>Desulfurococcales</taxon>
        <taxon>Desulfurococcaceae</taxon>
        <taxon>Staphylothermus</taxon>
    </lineage>
</organism>
<dbReference type="PANTHER" id="PTHR43776:SF8">
    <property type="entry name" value="ABC TRANSPORTER, ATP-BINDING PROTEIN"/>
    <property type="match status" value="1"/>
</dbReference>
<dbReference type="Pfam" id="PF00005">
    <property type="entry name" value="ABC_tran"/>
    <property type="match status" value="1"/>
</dbReference>
<dbReference type="Gene3D" id="3.40.50.300">
    <property type="entry name" value="P-loop containing nucleotide triphosphate hydrolases"/>
    <property type="match status" value="1"/>
</dbReference>
<keyword evidence="2" id="KW-0547">Nucleotide-binding</keyword>
<dbReference type="PROSITE" id="PS50893">
    <property type="entry name" value="ABC_TRANSPORTER_2"/>
    <property type="match status" value="1"/>
</dbReference>
<name>A0A7C4D9B6_STAMA</name>
<evidence type="ECO:0000313" key="5">
    <source>
        <dbReference type="EMBL" id="HGM59312.1"/>
    </source>
</evidence>
<gene>
    <name evidence="5" type="ORF">ENU14_06995</name>
</gene>
<dbReference type="InterPro" id="IPR013563">
    <property type="entry name" value="Oligopep_ABC_C"/>
</dbReference>
<evidence type="ECO:0000259" key="4">
    <source>
        <dbReference type="PROSITE" id="PS50893"/>
    </source>
</evidence>
<feature type="domain" description="ABC transporter" evidence="4">
    <location>
        <begin position="18"/>
        <end position="295"/>
    </location>
</feature>
<dbReference type="SMART" id="SM00382">
    <property type="entry name" value="AAA"/>
    <property type="match status" value="1"/>
</dbReference>
<dbReference type="AlphaFoldDB" id="A0A7C4D9B6"/>
<dbReference type="CDD" id="cd03257">
    <property type="entry name" value="ABC_NikE_OppD_transporters"/>
    <property type="match status" value="1"/>
</dbReference>
<dbReference type="PROSITE" id="PS00211">
    <property type="entry name" value="ABC_TRANSPORTER_1"/>
    <property type="match status" value="1"/>
</dbReference>
<dbReference type="InterPro" id="IPR017871">
    <property type="entry name" value="ABC_transporter-like_CS"/>
</dbReference>
<keyword evidence="1" id="KW-0813">Transport</keyword>
<dbReference type="PANTHER" id="PTHR43776">
    <property type="entry name" value="TRANSPORT ATP-BINDING PROTEIN"/>
    <property type="match status" value="1"/>
</dbReference>
<evidence type="ECO:0000256" key="3">
    <source>
        <dbReference type="ARBA" id="ARBA00022840"/>
    </source>
</evidence>
<dbReference type="InterPro" id="IPR027417">
    <property type="entry name" value="P-loop_NTPase"/>
</dbReference>
<dbReference type="GO" id="GO:0055085">
    <property type="term" value="P:transmembrane transport"/>
    <property type="evidence" value="ECO:0007669"/>
    <property type="project" value="UniProtKB-ARBA"/>
</dbReference>
<sequence>MSKIYRIEPGEKTILYTIDLKTLFPVRRTLKEFLTRAPRRYVHAVDGVSFSIEDGDVFGLAGESGCGKTTCGKTILRLIKPTSGIIGYRPRKELFELWRDMGYEPPIIDKLGSVDLSKVPGKYLKPVRREMQIIFQDPYGAFNPRFTVQQILEEPLVIHNIGETREERLEIIIKALEAVKLVPPHEFIPRYPHMLSGGQRQRLGIARALILNPRFVVADEPVSMLDVSIRAEILELMMEIKNRYGLTYLFITHDLAVARYITNKIAIMYLGKIVEMGETLKVIDNPMHPYTKALIEAIPDPDPENRKKIREVPIKGEVPSAIYVPPGCRFHPRCLSFDEHPEIRQYCRTQEPPLIEVEKNHYVACWLYTRPDEVSKLMRT</sequence>
<dbReference type="Pfam" id="PF08352">
    <property type="entry name" value="oligo_HPY"/>
    <property type="match status" value="1"/>
</dbReference>
<dbReference type="GO" id="GO:0015833">
    <property type="term" value="P:peptide transport"/>
    <property type="evidence" value="ECO:0007669"/>
    <property type="project" value="InterPro"/>
</dbReference>
<dbReference type="InterPro" id="IPR050319">
    <property type="entry name" value="ABC_transp_ATP-bind"/>
</dbReference>
<dbReference type="EMBL" id="DTBJ01000057">
    <property type="protein sequence ID" value="HGM59312.1"/>
    <property type="molecule type" value="Genomic_DNA"/>
</dbReference>